<gene>
    <name evidence="1" type="ORF">BCO_0029600</name>
</gene>
<dbReference type="HOGENOM" id="CLU_116612_0_0_12"/>
<evidence type="ECO:0000313" key="1">
    <source>
        <dbReference type="EMBL" id="AHH11181.1"/>
    </source>
</evidence>
<keyword evidence="1" id="KW-0614">Plasmid</keyword>
<reference evidence="1" key="1">
    <citation type="submission" date="2013-04" db="EMBL/GenBank/DDBJ databases">
        <title>Comparative Genomics of Relapsing Fever Spirochetes.</title>
        <authorList>
            <person name="Schwan T.G."/>
            <person name="Raffel S.J."/>
            <person name="Porcella S.F."/>
            <person name="Martens C.A."/>
            <person name="Bruno D.P."/>
            <person name="Ricklefs S.M."/>
            <person name="Barbian K.B."/>
        </authorList>
    </citation>
    <scope>NUCLEOTIDE SEQUENCE</scope>
    <source>
        <strain evidence="1">Co53</strain>
        <plasmid evidence="1">unnamed</plasmid>
    </source>
</reference>
<organism evidence="1">
    <name type="scientific">Borrelia coriaceae ATCC 43381</name>
    <dbReference type="NCBI Taxonomy" id="1408429"/>
    <lineage>
        <taxon>Bacteria</taxon>
        <taxon>Pseudomonadati</taxon>
        <taxon>Spirochaetota</taxon>
        <taxon>Spirochaetia</taxon>
        <taxon>Spirochaetales</taxon>
        <taxon>Borreliaceae</taxon>
        <taxon>Borrelia</taxon>
    </lineage>
</organism>
<dbReference type="EMBL" id="CP005746">
    <property type="protein sequence ID" value="AHH11181.1"/>
    <property type="molecule type" value="Genomic_DNA"/>
</dbReference>
<dbReference type="Proteomes" id="UP000019330">
    <property type="component" value="Plasmid unnamed"/>
</dbReference>
<dbReference type="AlphaFoldDB" id="W5T1N6"/>
<evidence type="ECO:0000313" key="2">
    <source>
        <dbReference type="Proteomes" id="UP000019330"/>
    </source>
</evidence>
<proteinExistence type="predicted"/>
<name>W5T1N6_9SPIR</name>
<keyword evidence="2" id="KW-1185">Reference proteome</keyword>
<sequence length="203" mass="23705">MHYTSFKGEKMKLTKKYLLAVLLLSLINCDLLSKNKILTSHLLNTLDNNKKEALVTFKNLLQDKSHLEYLKSEQAKMLTNFTEDDGIEQPHLQEKLKGTLSSEYNENQLNQLFSELGYEKTKQFLDNLHKMLQAIKDGTLRAFHDSSSFKDYNTTLEAKKAEALSSVKKELYVQYYFYINDLQTADDFFVLTRNHLMIFKNNL</sequence>
<protein>
    <submittedName>
        <fullName evidence="1">Uncharacterized protein</fullName>
    </submittedName>
</protein>
<accession>W5T1N6</accession>
<geneLocation type="plasmid" evidence="1 2">
    <name>unnamed</name>
</geneLocation>